<organism evidence="4 5">
    <name type="scientific">Moorena producens 3L</name>
    <dbReference type="NCBI Taxonomy" id="489825"/>
    <lineage>
        <taxon>Bacteria</taxon>
        <taxon>Bacillati</taxon>
        <taxon>Cyanobacteriota</taxon>
        <taxon>Cyanophyceae</taxon>
        <taxon>Coleofasciculales</taxon>
        <taxon>Coleofasciculaceae</taxon>
        <taxon>Moorena</taxon>
    </lineage>
</organism>
<sequence>MKSRCKPKPNENGGYDSAKPTLRERNGQSAKRGLNRSISNAAWGELVNKIEAVAAKSGIPVIKINPKHTSQRCPKCHHTSKENRKKEKFLCTNCGHYNDADVNGAVNIKIRGLKKLGIDPTRRAP</sequence>
<keyword evidence="1" id="KW-0238">DNA-binding</keyword>
<dbReference type="SUPFAM" id="SSF51998">
    <property type="entry name" value="PFL-like glycyl radical enzymes"/>
    <property type="match status" value="1"/>
</dbReference>
<dbReference type="Pfam" id="PF07282">
    <property type="entry name" value="Cas12f1-like_TNB"/>
    <property type="match status" value="1"/>
</dbReference>
<proteinExistence type="predicted"/>
<dbReference type="InterPro" id="IPR010095">
    <property type="entry name" value="Cas12f1-like_TNB"/>
</dbReference>
<reference evidence="5" key="1">
    <citation type="journal article" date="2011" name="Proc. Natl. Acad. Sci. U.S.A.">
        <title>Genomic insights into the physiology and ecology of the marine filamentous cyanobacterium Lyngbya majuscula.</title>
        <authorList>
            <person name="Jones A.C."/>
            <person name="Monroe E.A."/>
            <person name="Podell S."/>
            <person name="Hess W.R."/>
            <person name="Klages S."/>
            <person name="Esquenazi E."/>
            <person name="Niessen S."/>
            <person name="Hoover H."/>
            <person name="Rothmann M."/>
            <person name="Lasken R.S."/>
            <person name="Yates J.R.III."/>
            <person name="Reinhardt R."/>
            <person name="Kube M."/>
            <person name="Burkart M.D."/>
            <person name="Allen E.E."/>
            <person name="Dorrestein P.C."/>
            <person name="Gerwick W.H."/>
            <person name="Gerwick L."/>
        </authorList>
    </citation>
    <scope>NUCLEOTIDE SEQUENCE [LARGE SCALE GENOMIC DNA]</scope>
    <source>
        <strain evidence="5">3L</strain>
    </source>
</reference>
<feature type="domain" description="Cas12f1-like TNB" evidence="3">
    <location>
        <begin position="43"/>
        <end position="108"/>
    </location>
</feature>
<evidence type="ECO:0000313" key="5">
    <source>
        <dbReference type="Proteomes" id="UP000003959"/>
    </source>
</evidence>
<dbReference type="eggNOG" id="COG0675">
    <property type="taxonomic scope" value="Bacteria"/>
</dbReference>
<evidence type="ECO:0000256" key="2">
    <source>
        <dbReference type="SAM" id="MobiDB-lite"/>
    </source>
</evidence>
<evidence type="ECO:0000313" key="4">
    <source>
        <dbReference type="EMBL" id="EGJ30991.1"/>
    </source>
</evidence>
<evidence type="ECO:0000259" key="3">
    <source>
        <dbReference type="Pfam" id="PF07282"/>
    </source>
</evidence>
<accession>F4XWN1</accession>
<dbReference type="HOGENOM" id="CLU_1990116_0_0_3"/>
<feature type="region of interest" description="Disordered" evidence="2">
    <location>
        <begin position="1"/>
        <end position="38"/>
    </location>
</feature>
<evidence type="ECO:0000256" key="1">
    <source>
        <dbReference type="ARBA" id="ARBA00023125"/>
    </source>
</evidence>
<dbReference type="AlphaFoldDB" id="F4XWN1"/>
<dbReference type="Proteomes" id="UP000003959">
    <property type="component" value="Unassembled WGS sequence"/>
</dbReference>
<dbReference type="EMBL" id="GL890944">
    <property type="protein sequence ID" value="EGJ30991.1"/>
    <property type="molecule type" value="Genomic_DNA"/>
</dbReference>
<dbReference type="NCBIfam" id="TIGR01766">
    <property type="entry name" value="IS200/IS605 family accessory protein TnpB-like domain"/>
    <property type="match status" value="1"/>
</dbReference>
<dbReference type="GO" id="GO:0003677">
    <property type="term" value="F:DNA binding"/>
    <property type="evidence" value="ECO:0007669"/>
    <property type="project" value="UniProtKB-KW"/>
</dbReference>
<keyword evidence="5" id="KW-1185">Reference proteome</keyword>
<protein>
    <submittedName>
        <fullName evidence="4">Transposase</fullName>
    </submittedName>
</protein>
<gene>
    <name evidence="4" type="ORF">LYNGBM3L_44620</name>
</gene>
<name>F4XWN1_9CYAN</name>